<keyword evidence="3" id="KW-1185">Reference proteome</keyword>
<name>A0A6A6AUM5_9PEZI</name>
<evidence type="ECO:0000313" key="2">
    <source>
        <dbReference type="EMBL" id="KAF2135732.1"/>
    </source>
</evidence>
<accession>A0A6A6AUM5</accession>
<dbReference type="GeneID" id="54302983"/>
<proteinExistence type="predicted"/>
<evidence type="ECO:0000256" key="1">
    <source>
        <dbReference type="SAM" id="MobiDB-lite"/>
    </source>
</evidence>
<protein>
    <submittedName>
        <fullName evidence="2">Uncharacterized protein</fullName>
    </submittedName>
</protein>
<feature type="compositionally biased region" description="Low complexity" evidence="1">
    <location>
        <begin position="17"/>
        <end position="26"/>
    </location>
</feature>
<dbReference type="EMBL" id="ML995555">
    <property type="protein sequence ID" value="KAF2135732.1"/>
    <property type="molecule type" value="Genomic_DNA"/>
</dbReference>
<dbReference type="RefSeq" id="XP_033391450.1">
    <property type="nucleotide sequence ID" value="XM_033545475.1"/>
</dbReference>
<evidence type="ECO:0000313" key="3">
    <source>
        <dbReference type="Proteomes" id="UP000799438"/>
    </source>
</evidence>
<sequence length="165" mass="18030">MATGREERASRRPRRAPAPTSRATAARGRDGAQLDKEKLGIRGGCTIITPWLCTAPAAGHDDTLTHTCASEYLTLIPTPSRRPLLPPSAFCARVSVAWRWRWRAFGGRSCGMSRGVETKEGKDGSGWGTRVIGDDGRCLRFLPCLRDRIGRGIGQDLVWAWAGAR</sequence>
<organism evidence="2 3">
    <name type="scientific">Aplosporella prunicola CBS 121167</name>
    <dbReference type="NCBI Taxonomy" id="1176127"/>
    <lineage>
        <taxon>Eukaryota</taxon>
        <taxon>Fungi</taxon>
        <taxon>Dikarya</taxon>
        <taxon>Ascomycota</taxon>
        <taxon>Pezizomycotina</taxon>
        <taxon>Dothideomycetes</taxon>
        <taxon>Dothideomycetes incertae sedis</taxon>
        <taxon>Botryosphaeriales</taxon>
        <taxon>Aplosporellaceae</taxon>
        <taxon>Aplosporella</taxon>
    </lineage>
</organism>
<dbReference type="AlphaFoldDB" id="A0A6A6AUM5"/>
<feature type="region of interest" description="Disordered" evidence="1">
    <location>
        <begin position="1"/>
        <end position="33"/>
    </location>
</feature>
<reference evidence="2" key="1">
    <citation type="journal article" date="2020" name="Stud. Mycol.">
        <title>101 Dothideomycetes genomes: a test case for predicting lifestyles and emergence of pathogens.</title>
        <authorList>
            <person name="Haridas S."/>
            <person name="Albert R."/>
            <person name="Binder M."/>
            <person name="Bloem J."/>
            <person name="Labutti K."/>
            <person name="Salamov A."/>
            <person name="Andreopoulos B."/>
            <person name="Baker S."/>
            <person name="Barry K."/>
            <person name="Bills G."/>
            <person name="Bluhm B."/>
            <person name="Cannon C."/>
            <person name="Castanera R."/>
            <person name="Culley D."/>
            <person name="Daum C."/>
            <person name="Ezra D."/>
            <person name="Gonzalez J."/>
            <person name="Henrissat B."/>
            <person name="Kuo A."/>
            <person name="Liang C."/>
            <person name="Lipzen A."/>
            <person name="Lutzoni F."/>
            <person name="Magnuson J."/>
            <person name="Mondo S."/>
            <person name="Nolan M."/>
            <person name="Ohm R."/>
            <person name="Pangilinan J."/>
            <person name="Park H.-J."/>
            <person name="Ramirez L."/>
            <person name="Alfaro M."/>
            <person name="Sun H."/>
            <person name="Tritt A."/>
            <person name="Yoshinaga Y."/>
            <person name="Zwiers L.-H."/>
            <person name="Turgeon B."/>
            <person name="Goodwin S."/>
            <person name="Spatafora J."/>
            <person name="Crous P."/>
            <person name="Grigoriev I."/>
        </authorList>
    </citation>
    <scope>NUCLEOTIDE SEQUENCE</scope>
    <source>
        <strain evidence="2">CBS 121167</strain>
    </source>
</reference>
<feature type="compositionally biased region" description="Basic and acidic residues" evidence="1">
    <location>
        <begin position="1"/>
        <end position="10"/>
    </location>
</feature>
<gene>
    <name evidence="2" type="ORF">K452DRAFT_346681</name>
</gene>
<dbReference type="Proteomes" id="UP000799438">
    <property type="component" value="Unassembled WGS sequence"/>
</dbReference>